<organism evidence="1 2">
    <name type="scientific">Novosphingobium pentaromativorans US6-1</name>
    <dbReference type="NCBI Taxonomy" id="1088721"/>
    <lineage>
        <taxon>Bacteria</taxon>
        <taxon>Pseudomonadati</taxon>
        <taxon>Pseudomonadota</taxon>
        <taxon>Alphaproteobacteria</taxon>
        <taxon>Sphingomonadales</taxon>
        <taxon>Sphingomonadaceae</taxon>
        <taxon>Novosphingobium</taxon>
    </lineage>
</organism>
<keyword evidence="2" id="KW-1185">Reference proteome</keyword>
<dbReference type="Proteomes" id="UP000004030">
    <property type="component" value="Unassembled WGS sequence"/>
</dbReference>
<evidence type="ECO:0000313" key="1">
    <source>
        <dbReference type="EMBL" id="EHJ58941.1"/>
    </source>
</evidence>
<name>G6EIJ9_9SPHN</name>
<dbReference type="AlphaFoldDB" id="G6EIJ9"/>
<dbReference type="PATRIC" id="fig|1088721.3.peg.4107"/>
<accession>G6EIJ9</accession>
<evidence type="ECO:0000313" key="2">
    <source>
        <dbReference type="Proteomes" id="UP000004030"/>
    </source>
</evidence>
<proteinExistence type="predicted"/>
<dbReference type="EMBL" id="AGFM01000064">
    <property type="protein sequence ID" value="EHJ58941.1"/>
    <property type="molecule type" value="Genomic_DNA"/>
</dbReference>
<protein>
    <submittedName>
        <fullName evidence="1">Uncharacterized protein</fullName>
    </submittedName>
</protein>
<sequence>MRPTLQLKKVHPPSCSSFLPYPVSKTGRAARRSRLILKLF</sequence>
<gene>
    <name evidence="1" type="ORF">NSU_4170</name>
</gene>
<comment type="caution">
    <text evidence="1">The sequence shown here is derived from an EMBL/GenBank/DDBJ whole genome shotgun (WGS) entry which is preliminary data.</text>
</comment>
<reference evidence="1 2" key="1">
    <citation type="journal article" date="2012" name="J. Bacteriol.">
        <title>Genome sequence of benzo(a)pyrene-degrading bacterium Novosphingobium pentaromativorans US6-1.</title>
        <authorList>
            <person name="Luo Y.R."/>
            <person name="Kang S.G."/>
            <person name="Kim S.J."/>
            <person name="Kim M.R."/>
            <person name="Li N."/>
            <person name="Lee J.H."/>
            <person name="Kwon K.K."/>
        </authorList>
    </citation>
    <scope>NUCLEOTIDE SEQUENCE [LARGE SCALE GENOMIC DNA]</scope>
    <source>
        <strain evidence="1 2">US6-1</strain>
    </source>
</reference>